<dbReference type="Pfam" id="PF12836">
    <property type="entry name" value="HHH_3"/>
    <property type="match status" value="1"/>
</dbReference>
<dbReference type="EMBL" id="QZCH01000005">
    <property type="protein sequence ID" value="RJG49058.1"/>
    <property type="molecule type" value="Genomic_DNA"/>
</dbReference>
<dbReference type="SUPFAM" id="SSF47781">
    <property type="entry name" value="RuvA domain 2-like"/>
    <property type="match status" value="1"/>
</dbReference>
<reference evidence="2 3" key="2">
    <citation type="submission" date="2019-01" db="EMBL/GenBank/DDBJ databases">
        <title>Motilimonas pumilus sp. nov., isolated from the gut of sea cucumber (Apostichopus japonicus).</title>
        <authorList>
            <person name="Wang F.-Q."/>
            <person name="Ren L.-H."/>
            <person name="Lin Y.-W."/>
            <person name="Sun G.-H."/>
            <person name="Du Z.-J."/>
            <person name="Zhao J.-X."/>
            <person name="Liu X.-J."/>
            <person name="Liu L.-J."/>
        </authorList>
    </citation>
    <scope>NUCLEOTIDE SEQUENCE [LARGE SCALE GENOMIC DNA]</scope>
    <source>
        <strain evidence="2 3">PLHSC7-2</strain>
    </source>
</reference>
<dbReference type="GO" id="GO:0015627">
    <property type="term" value="C:type II protein secretion system complex"/>
    <property type="evidence" value="ECO:0007669"/>
    <property type="project" value="TreeGrafter"/>
</dbReference>
<dbReference type="PANTHER" id="PTHR21180">
    <property type="entry name" value="ENDONUCLEASE/EXONUCLEASE/PHOSPHATASE FAMILY DOMAIN-CONTAINING PROTEIN 1"/>
    <property type="match status" value="1"/>
</dbReference>
<dbReference type="GO" id="GO:0015628">
    <property type="term" value="P:protein secretion by the type II secretion system"/>
    <property type="evidence" value="ECO:0007669"/>
    <property type="project" value="TreeGrafter"/>
</dbReference>
<dbReference type="Proteomes" id="UP000283255">
    <property type="component" value="Unassembled WGS sequence"/>
</dbReference>
<dbReference type="AlphaFoldDB" id="A0A418YGS0"/>
<evidence type="ECO:0000256" key="1">
    <source>
        <dbReference type="SAM" id="SignalP"/>
    </source>
</evidence>
<dbReference type="InterPro" id="IPR010994">
    <property type="entry name" value="RuvA_2-like"/>
</dbReference>
<dbReference type="InterPro" id="IPR051675">
    <property type="entry name" value="Endo/Exo/Phosphatase_dom_1"/>
</dbReference>
<keyword evidence="1" id="KW-0732">Signal</keyword>
<organism evidence="2 3">
    <name type="scientific">Motilimonas pumila</name>
    <dbReference type="NCBI Taxonomy" id="2303987"/>
    <lineage>
        <taxon>Bacteria</taxon>
        <taxon>Pseudomonadati</taxon>
        <taxon>Pseudomonadota</taxon>
        <taxon>Gammaproteobacteria</taxon>
        <taxon>Alteromonadales</taxon>
        <taxon>Alteromonadales genera incertae sedis</taxon>
        <taxon>Motilimonas</taxon>
    </lineage>
</organism>
<feature type="chain" id="PRO_5019186084" evidence="1">
    <location>
        <begin position="41"/>
        <end position="118"/>
    </location>
</feature>
<name>A0A418YGS0_9GAMM</name>
<accession>A0A418YGS0</accession>
<dbReference type="PROSITE" id="PS51257">
    <property type="entry name" value="PROKAR_LIPOPROTEIN"/>
    <property type="match status" value="1"/>
</dbReference>
<comment type="caution">
    <text evidence="2">The sequence shown here is derived from an EMBL/GenBank/DDBJ whole genome shotgun (WGS) entry which is preliminary data.</text>
</comment>
<sequence length="118" mass="12551">MLFTPRFNIPLTTNRCTMSFRSLSLAAMIAIASCALNAQAADNAATVTTSEQSSETVNINTASADELSKLNGVGDAKSQAIVAYRQQHGQFETVEQITQVDGIGESILTKNKALLSVK</sequence>
<dbReference type="Gene3D" id="1.10.150.280">
    <property type="entry name" value="AF1531-like domain"/>
    <property type="match status" value="1"/>
</dbReference>
<dbReference type="InterPro" id="IPR004509">
    <property type="entry name" value="Competence_ComEA_HhH"/>
</dbReference>
<gene>
    <name evidence="2" type="ORF">D1Z90_06745</name>
</gene>
<reference evidence="2 3" key="1">
    <citation type="submission" date="2018-09" db="EMBL/GenBank/DDBJ databases">
        <authorList>
            <person name="Wang F."/>
        </authorList>
    </citation>
    <scope>NUCLEOTIDE SEQUENCE [LARGE SCALE GENOMIC DNA]</scope>
    <source>
        <strain evidence="2 3">PLHSC7-2</strain>
    </source>
</reference>
<dbReference type="PANTHER" id="PTHR21180:SF32">
    <property type="entry name" value="ENDONUCLEASE_EXONUCLEASE_PHOSPHATASE FAMILY DOMAIN-CONTAINING PROTEIN 1"/>
    <property type="match status" value="1"/>
</dbReference>
<proteinExistence type="predicted"/>
<evidence type="ECO:0000313" key="3">
    <source>
        <dbReference type="Proteomes" id="UP000283255"/>
    </source>
</evidence>
<dbReference type="NCBIfam" id="TIGR00426">
    <property type="entry name" value="competence protein ComEA helix-hairpin-helix repeat region"/>
    <property type="match status" value="1"/>
</dbReference>
<protein>
    <submittedName>
        <fullName evidence="2">Helix-hairpin-helix domain-containing protein</fullName>
    </submittedName>
</protein>
<keyword evidence="3" id="KW-1185">Reference proteome</keyword>
<evidence type="ECO:0000313" key="2">
    <source>
        <dbReference type="EMBL" id="RJG49058.1"/>
    </source>
</evidence>
<feature type="signal peptide" evidence="1">
    <location>
        <begin position="1"/>
        <end position="40"/>
    </location>
</feature>